<name>A0A1I6DPC0_9FIRM</name>
<dbReference type="RefSeq" id="WP_092483531.1">
    <property type="nucleotide sequence ID" value="NZ_FOYM01000014.1"/>
</dbReference>
<dbReference type="AlphaFoldDB" id="A0A1I6DPC0"/>
<gene>
    <name evidence="2" type="ORF">SAMN05660706_11475</name>
</gene>
<dbReference type="STRING" id="39060.SAMN05660706_11475"/>
<evidence type="ECO:0000259" key="1">
    <source>
        <dbReference type="Pfam" id="PF00814"/>
    </source>
</evidence>
<keyword evidence="3" id="KW-1185">Reference proteome</keyword>
<dbReference type="Pfam" id="PF00814">
    <property type="entry name" value="TsaD"/>
    <property type="match status" value="1"/>
</dbReference>
<dbReference type="NCBIfam" id="TIGR03725">
    <property type="entry name" value="T6A_YeaZ"/>
    <property type="match status" value="1"/>
</dbReference>
<dbReference type="GO" id="GO:0005829">
    <property type="term" value="C:cytosol"/>
    <property type="evidence" value="ECO:0007669"/>
    <property type="project" value="TreeGrafter"/>
</dbReference>
<dbReference type="PANTHER" id="PTHR11735:SF11">
    <property type="entry name" value="TRNA THREONYLCARBAMOYLADENOSINE BIOSYNTHESIS PROTEIN TSAB"/>
    <property type="match status" value="1"/>
</dbReference>
<accession>A0A1I6DPC0</accession>
<feature type="domain" description="Gcp-like" evidence="1">
    <location>
        <begin position="32"/>
        <end position="228"/>
    </location>
</feature>
<proteinExistence type="predicted"/>
<dbReference type="Gene3D" id="3.30.420.40">
    <property type="match status" value="2"/>
</dbReference>
<dbReference type="InterPro" id="IPR022496">
    <property type="entry name" value="T6A_TsaB"/>
</dbReference>
<dbReference type="CDD" id="cd24032">
    <property type="entry name" value="ASKHA_NBD_TsaB"/>
    <property type="match status" value="1"/>
</dbReference>
<dbReference type="PANTHER" id="PTHR11735">
    <property type="entry name" value="TRNA N6-ADENOSINE THREONYLCARBAMOYLTRANSFERASE"/>
    <property type="match status" value="1"/>
</dbReference>
<dbReference type="InterPro" id="IPR000905">
    <property type="entry name" value="Gcp-like_dom"/>
</dbReference>
<protein>
    <submittedName>
        <fullName evidence="2">tRNA threonylcarbamoyladenosine biosynthesis protein TsaB</fullName>
    </submittedName>
</protein>
<dbReference type="Proteomes" id="UP000199584">
    <property type="component" value="Unassembled WGS sequence"/>
</dbReference>
<dbReference type="EMBL" id="FOYM01000014">
    <property type="protein sequence ID" value="SFR07275.1"/>
    <property type="molecule type" value="Genomic_DNA"/>
</dbReference>
<dbReference type="InterPro" id="IPR043129">
    <property type="entry name" value="ATPase_NBD"/>
</dbReference>
<sequence length="236" mass="25092">MYILGIEAATPVAAVAVVTTGKIMAERMVNNRRTHSVNLLPMIRDVIADAGLSKEDLGGIAVSVGPGSFTGLRIGMSTAKTLAQVLGLPLAGVPSLEALAYPLSGQTGLICPVLNARKGELYAALFLNKGREQKTLLPAFATGAEKLAGLLLAYDQEVTFLGDGVPEYADSLKELMGGRARFAPECASFPRGAAVAELGLRRLQSGVKNDPLTLLPNYVRQSEAEIKWQERCRNIE</sequence>
<reference evidence="3" key="1">
    <citation type="submission" date="2016-10" db="EMBL/GenBank/DDBJ databases">
        <authorList>
            <person name="Varghese N."/>
            <person name="Submissions S."/>
        </authorList>
    </citation>
    <scope>NUCLEOTIDE SEQUENCE [LARGE SCALE GENOMIC DNA]</scope>
    <source>
        <strain evidence="3">DSM 3669</strain>
    </source>
</reference>
<evidence type="ECO:0000313" key="3">
    <source>
        <dbReference type="Proteomes" id="UP000199584"/>
    </source>
</evidence>
<dbReference type="OrthoDB" id="9784166at2"/>
<dbReference type="GO" id="GO:0002949">
    <property type="term" value="P:tRNA threonylcarbamoyladenosine modification"/>
    <property type="evidence" value="ECO:0007669"/>
    <property type="project" value="InterPro"/>
</dbReference>
<evidence type="ECO:0000313" key="2">
    <source>
        <dbReference type="EMBL" id="SFR07275.1"/>
    </source>
</evidence>
<organism evidence="2 3">
    <name type="scientific">Desulfoscipio geothermicus DSM 3669</name>
    <dbReference type="NCBI Taxonomy" id="1121426"/>
    <lineage>
        <taxon>Bacteria</taxon>
        <taxon>Bacillati</taxon>
        <taxon>Bacillota</taxon>
        <taxon>Clostridia</taxon>
        <taxon>Eubacteriales</taxon>
        <taxon>Desulfallaceae</taxon>
        <taxon>Desulfoscipio</taxon>
    </lineage>
</organism>
<dbReference type="SUPFAM" id="SSF53067">
    <property type="entry name" value="Actin-like ATPase domain"/>
    <property type="match status" value="2"/>
</dbReference>